<evidence type="ECO:0000256" key="1">
    <source>
        <dbReference type="SAM" id="MobiDB-lite"/>
    </source>
</evidence>
<accession>A0A8I6SCH5</accession>
<dbReference type="OMA" id="ENTVCGQ"/>
<dbReference type="RefSeq" id="XP_014261119.1">
    <property type="nucleotide sequence ID" value="XM_014405633.2"/>
</dbReference>
<evidence type="ECO:0000313" key="3">
    <source>
        <dbReference type="EnsemblMetazoa" id="XP_014261119.1"/>
    </source>
</evidence>
<keyword evidence="4" id="KW-1185">Reference proteome</keyword>
<protein>
    <submittedName>
        <fullName evidence="3">Uncharacterized protein</fullName>
    </submittedName>
</protein>
<evidence type="ECO:0000313" key="4">
    <source>
        <dbReference type="Proteomes" id="UP000494040"/>
    </source>
</evidence>
<dbReference type="OrthoDB" id="10256829at2759"/>
<feature type="region of interest" description="Disordered" evidence="1">
    <location>
        <begin position="255"/>
        <end position="300"/>
    </location>
</feature>
<dbReference type="Proteomes" id="UP000494040">
    <property type="component" value="Unassembled WGS sequence"/>
</dbReference>
<dbReference type="AlphaFoldDB" id="A0A8I6SCH5"/>
<name>A0A8I6SCH5_CIMLE</name>
<dbReference type="KEGG" id="clec:106673487"/>
<keyword evidence="2" id="KW-1133">Transmembrane helix</keyword>
<evidence type="ECO:0000256" key="2">
    <source>
        <dbReference type="SAM" id="Phobius"/>
    </source>
</evidence>
<feature type="transmembrane region" description="Helical" evidence="2">
    <location>
        <begin position="856"/>
        <end position="875"/>
    </location>
</feature>
<organism evidence="3 4">
    <name type="scientific">Cimex lectularius</name>
    <name type="common">Bed bug</name>
    <name type="synonym">Acanthia lectularia</name>
    <dbReference type="NCBI Taxonomy" id="79782"/>
    <lineage>
        <taxon>Eukaryota</taxon>
        <taxon>Metazoa</taxon>
        <taxon>Ecdysozoa</taxon>
        <taxon>Arthropoda</taxon>
        <taxon>Hexapoda</taxon>
        <taxon>Insecta</taxon>
        <taxon>Pterygota</taxon>
        <taxon>Neoptera</taxon>
        <taxon>Paraneoptera</taxon>
        <taxon>Hemiptera</taxon>
        <taxon>Heteroptera</taxon>
        <taxon>Panheteroptera</taxon>
        <taxon>Cimicomorpha</taxon>
        <taxon>Cimicidae</taxon>
        <taxon>Cimex</taxon>
    </lineage>
</organism>
<proteinExistence type="predicted"/>
<reference evidence="3" key="1">
    <citation type="submission" date="2022-01" db="UniProtKB">
        <authorList>
            <consortium name="EnsemblMetazoa"/>
        </authorList>
    </citation>
    <scope>IDENTIFICATION</scope>
</reference>
<sequence length="879" mass="98317">MTFNQMEVNSMKWYATVVLVICFTSQENILLTEGVVIPANIPDYLLECYNNSYILTKDNLLPMTVNSLISLIRKIEDTVSTSMDMRTLVPAILSRFRFDGIERNPNINPQQYVIPYGPNGPEFFLFRTLFQQVLPNVGSSFPNDTLSYVERCTLHWMLSNSIDIWDHGDNSASCPTSHQFYNGQRYPRDLSKIGESEVFDLNAIKPQGRIMTGSKGYYQQNNFGPIESACPIENGIIYSVYGDISPGTVLAGISAGLNPQRSPPRNLYKAQPRGLRRKPTQPPDYRGRPRGGYNPPFNNGGDGYGGYPGYGGGGNNPGIGYPSDPGYGYGPNGVGPQDIDSKYAATLAGQLSYIALLQGPESNKQIPMGGSGNWNSTLTPKYYFLNNYYKYMVTDARIRGSLDGMILADNIQNWVSLGRGNLKLSQVLSMYYSQKGVFGTDIKACNRKGYFEKYTHDLGEQAFSMAEVLKDDLPPSVTVKDEGIHEYTDESVQILRSYIPTLPDLQCVRDDTNSSVQPTVDLHVVVDCSWNFLDIVNLLLAIGEKCDLRKYGGNLTVINAKDGTVMIESAQSIMDLGTQFNSSMYTTKPMGLDLTKVLSMLRHRFKDKADYDKQQNSAGGIARIVVIIPSMTASVPDNDANNAKSILQYFKENIPDVTFLYLVQGSKDKWNPFAIEPRTDVILYNLNNPVAPLINRLMTVPRIIINPTCGRYWSGYWYNEVSLKGYLDNSETHFYKISTNYFFREANAKITISTDTTTPTLNFCMSRTNPMPVVDNSKSGDVTCQQITTGNRYSFTIPKDVCTSVYYVAQCNPYYFSVSNNQRGSQISITCNDPDCRDPDLVKYTISHQGLSCYSGVSQILMSPAILIFVIFINLNRYF</sequence>
<keyword evidence="2" id="KW-0812">Transmembrane</keyword>
<dbReference type="GeneID" id="106673487"/>
<keyword evidence="2" id="KW-0472">Membrane</keyword>
<dbReference type="EnsemblMetazoa" id="XM_014405633.2">
    <property type="protein sequence ID" value="XP_014261119.1"/>
    <property type="gene ID" value="LOC106673487"/>
</dbReference>